<dbReference type="Pfam" id="PF17862">
    <property type="entry name" value="AAA_lid_3"/>
    <property type="match status" value="1"/>
</dbReference>
<dbReference type="OrthoDB" id="1413014at2759"/>
<evidence type="ECO:0000256" key="3">
    <source>
        <dbReference type="ARBA" id="ARBA00010550"/>
    </source>
</evidence>
<dbReference type="HAMAP" id="MF_01458">
    <property type="entry name" value="FtsH"/>
    <property type="match status" value="1"/>
</dbReference>
<dbReference type="PANTHER" id="PTHR23076:SF49">
    <property type="entry name" value="ATP-DEPENDENT ZINC METALLOPROTEASE FTSH 7, CHLOROPLASTIC"/>
    <property type="match status" value="1"/>
</dbReference>
<keyword evidence="5" id="KW-0479">Metal-binding</keyword>
<evidence type="ECO:0000256" key="6">
    <source>
        <dbReference type="ARBA" id="ARBA00022741"/>
    </source>
</evidence>
<comment type="similarity">
    <text evidence="2">In the C-terminal section; belongs to the peptidase M41 family.</text>
</comment>
<dbReference type="CDD" id="cd19501">
    <property type="entry name" value="RecA-like_FtsH"/>
    <property type="match status" value="1"/>
</dbReference>
<dbReference type="InterPro" id="IPR027417">
    <property type="entry name" value="P-loop_NTPase"/>
</dbReference>
<evidence type="ECO:0000256" key="2">
    <source>
        <dbReference type="ARBA" id="ARBA00010044"/>
    </source>
</evidence>
<dbReference type="PANTHER" id="PTHR23076">
    <property type="entry name" value="METALLOPROTEASE M41 FTSH"/>
    <property type="match status" value="1"/>
</dbReference>
<feature type="compositionally biased region" description="Acidic residues" evidence="11">
    <location>
        <begin position="108"/>
        <end position="119"/>
    </location>
</feature>
<dbReference type="InterPro" id="IPR000642">
    <property type="entry name" value="Peptidase_M41"/>
</dbReference>
<keyword evidence="12" id="KW-1133">Transmembrane helix</keyword>
<keyword evidence="9" id="KW-0067">ATP-binding</keyword>
<evidence type="ECO:0000256" key="12">
    <source>
        <dbReference type="SAM" id="Phobius"/>
    </source>
</evidence>
<keyword evidence="7" id="KW-0378">Hydrolase</keyword>
<dbReference type="InterPro" id="IPR037219">
    <property type="entry name" value="Peptidase_M41-like"/>
</dbReference>
<evidence type="ECO:0000313" key="14">
    <source>
        <dbReference type="EMBL" id="CAD7702088.1"/>
    </source>
</evidence>
<evidence type="ECO:0000256" key="8">
    <source>
        <dbReference type="ARBA" id="ARBA00022833"/>
    </source>
</evidence>
<dbReference type="Proteomes" id="UP000708148">
    <property type="component" value="Unassembled WGS sequence"/>
</dbReference>
<evidence type="ECO:0000256" key="9">
    <source>
        <dbReference type="ARBA" id="ARBA00022840"/>
    </source>
</evidence>
<dbReference type="SUPFAM" id="SSF140990">
    <property type="entry name" value="FtsH protease domain-like"/>
    <property type="match status" value="1"/>
</dbReference>
<keyword evidence="12" id="KW-0472">Membrane</keyword>
<dbReference type="InterPro" id="IPR003593">
    <property type="entry name" value="AAA+_ATPase"/>
</dbReference>
<dbReference type="SMART" id="SM00382">
    <property type="entry name" value="AAA"/>
    <property type="match status" value="1"/>
</dbReference>
<feature type="region of interest" description="Disordered" evidence="11">
    <location>
        <begin position="105"/>
        <end position="129"/>
    </location>
</feature>
<organism evidence="14 15">
    <name type="scientific">Ostreobium quekettii</name>
    <dbReference type="NCBI Taxonomy" id="121088"/>
    <lineage>
        <taxon>Eukaryota</taxon>
        <taxon>Viridiplantae</taxon>
        <taxon>Chlorophyta</taxon>
        <taxon>core chlorophytes</taxon>
        <taxon>Ulvophyceae</taxon>
        <taxon>TCBD clade</taxon>
        <taxon>Bryopsidales</taxon>
        <taxon>Ostreobineae</taxon>
        <taxon>Ostreobiaceae</taxon>
        <taxon>Ostreobium</taxon>
    </lineage>
</organism>
<feature type="domain" description="AAA+ ATPase" evidence="13">
    <location>
        <begin position="341"/>
        <end position="483"/>
    </location>
</feature>
<keyword evidence="10" id="KW-0482">Metalloprotease</keyword>
<evidence type="ECO:0000313" key="15">
    <source>
        <dbReference type="Proteomes" id="UP000708148"/>
    </source>
</evidence>
<dbReference type="SUPFAM" id="SSF52540">
    <property type="entry name" value="P-loop containing nucleoside triphosphate hydrolases"/>
    <property type="match status" value="1"/>
</dbReference>
<dbReference type="InterPro" id="IPR003960">
    <property type="entry name" value="ATPase_AAA_CS"/>
</dbReference>
<dbReference type="FunFam" id="3.40.50.300:FF:000352">
    <property type="entry name" value="ATP-dependent zinc metalloprotease FTSH 7, chloroplastic"/>
    <property type="match status" value="1"/>
</dbReference>
<dbReference type="GO" id="GO:0005524">
    <property type="term" value="F:ATP binding"/>
    <property type="evidence" value="ECO:0007669"/>
    <property type="project" value="UniProtKB-KW"/>
</dbReference>
<feature type="transmembrane region" description="Helical" evidence="12">
    <location>
        <begin position="262"/>
        <end position="285"/>
    </location>
</feature>
<dbReference type="Gene3D" id="3.30.720.210">
    <property type="match status" value="1"/>
</dbReference>
<dbReference type="InterPro" id="IPR005936">
    <property type="entry name" value="FtsH"/>
</dbReference>
<gene>
    <name evidence="14" type="ORF">OSTQU699_LOCUS7445</name>
</gene>
<dbReference type="Gene3D" id="1.10.8.60">
    <property type="match status" value="1"/>
</dbReference>
<dbReference type="Pfam" id="PF01434">
    <property type="entry name" value="Peptidase_M41"/>
    <property type="match status" value="1"/>
</dbReference>
<dbReference type="InterPro" id="IPR041569">
    <property type="entry name" value="AAA_lid_3"/>
</dbReference>
<keyword evidence="12" id="KW-0812">Transmembrane</keyword>
<dbReference type="GO" id="GO:0004176">
    <property type="term" value="F:ATP-dependent peptidase activity"/>
    <property type="evidence" value="ECO:0007669"/>
    <property type="project" value="InterPro"/>
</dbReference>
<name>A0A8S1J8R9_9CHLO</name>
<evidence type="ECO:0000256" key="11">
    <source>
        <dbReference type="SAM" id="MobiDB-lite"/>
    </source>
</evidence>
<proteinExistence type="inferred from homology"/>
<dbReference type="GO" id="GO:0046872">
    <property type="term" value="F:metal ion binding"/>
    <property type="evidence" value="ECO:0007669"/>
    <property type="project" value="UniProtKB-KW"/>
</dbReference>
<dbReference type="AlphaFoldDB" id="A0A8S1J8R9"/>
<evidence type="ECO:0000259" key="13">
    <source>
        <dbReference type="SMART" id="SM00382"/>
    </source>
</evidence>
<evidence type="ECO:0000256" key="1">
    <source>
        <dbReference type="ARBA" id="ARBA00001947"/>
    </source>
</evidence>
<feature type="transmembrane region" description="Helical" evidence="12">
    <location>
        <begin position="147"/>
        <end position="164"/>
    </location>
</feature>
<keyword evidence="15" id="KW-1185">Reference proteome</keyword>
<comment type="caution">
    <text evidence="14">The sequence shown here is derived from an EMBL/GenBank/DDBJ whole genome shotgun (WGS) entry which is preliminary data.</text>
</comment>
<dbReference type="GO" id="GO:0006508">
    <property type="term" value="P:proteolysis"/>
    <property type="evidence" value="ECO:0007669"/>
    <property type="project" value="UniProtKB-KW"/>
</dbReference>
<keyword evidence="8" id="KW-0862">Zinc</keyword>
<comment type="cofactor">
    <cofactor evidence="1">
        <name>Zn(2+)</name>
        <dbReference type="ChEBI" id="CHEBI:29105"/>
    </cofactor>
</comment>
<dbReference type="GO" id="GO:0004222">
    <property type="term" value="F:metalloendopeptidase activity"/>
    <property type="evidence" value="ECO:0007669"/>
    <property type="project" value="InterPro"/>
</dbReference>
<dbReference type="Gene3D" id="1.20.58.760">
    <property type="entry name" value="Peptidase M41"/>
    <property type="match status" value="1"/>
</dbReference>
<accession>A0A8S1J8R9</accession>
<sequence>MRGPVQCESAARVPQHAAVTCLGRSPLFRPCGRTSLLGLPPLRPLPPAPLRWNPLRDARRRTHGSTVLRMAKAPAAFMLGANPSWSRSMLSRRIGDCNLRCPPPGCSTEDEREGEDGVEDPGRSPRRSGRPWSWIGRLASKVRLEQFVMLLFNIQLLFFLLRLWPLGGRARVGDPQAVSVHVPFSEFVARVRGNDVEAVQMDGPEMSFSLRPSSKALREAPEGAESGRLTYTTTRPLDYPTPYDLLEQHAVRFSAVERRGNAFVTVVVYALYIGILLSTMGRLQLKLPQRSAGRKHQNNSSGSGGITFADVAGVDEAKEELEEIVDFLKNPEKFSRLGARPPCGVLLVGPPGTGKTMLAKAVAGEADVPFFSISASEFVELYVGMGAMRVRELFAQARKEAPSIVFIDEVDAVAKGRDARLRGVGNDEREQTLNQLLTELDGFDSNKDNVVITLAATNRPDVLDAALLRPGRFDRRVSVEQPDKFGREQILKVHMDRQHLPLADDVSVEGIAVATSGFTGADLANLVNEAALLAGRRSQSKVSMREFDEAVLRAVAGIEKKRSLVQGMEKEVVAKHEVGHALVGTAIARLLPMAPEVEKLSIIPRTGGSLGFTYIPPAHEDRALMFDSELRGQLAILMGGRAAEMITCGQISSGAFDDIKRATQLANRAVSELGLSTSVGPINVGVLALGSEEAGLFPREGGMASVLVEKDVKAMLEAALSVAADVVTTNRNIHEGLSHVLSKEERIEGESLQKWLSHIEIPSSLSAFVLQGTLPKVAPARREQ</sequence>
<evidence type="ECO:0000256" key="10">
    <source>
        <dbReference type="ARBA" id="ARBA00023049"/>
    </source>
</evidence>
<dbReference type="FunFam" id="1.10.8.60:FF:000001">
    <property type="entry name" value="ATP-dependent zinc metalloprotease FtsH"/>
    <property type="match status" value="1"/>
</dbReference>
<keyword evidence="6" id="KW-0547">Nucleotide-binding</keyword>
<comment type="similarity">
    <text evidence="3">In the N-terminal section; belongs to the AAA ATPase family.</text>
</comment>
<dbReference type="PROSITE" id="PS00674">
    <property type="entry name" value="AAA"/>
    <property type="match status" value="1"/>
</dbReference>
<dbReference type="GO" id="GO:0016887">
    <property type="term" value="F:ATP hydrolysis activity"/>
    <property type="evidence" value="ECO:0007669"/>
    <property type="project" value="InterPro"/>
</dbReference>
<keyword evidence="4" id="KW-0645">Protease</keyword>
<dbReference type="Gene3D" id="3.40.50.300">
    <property type="entry name" value="P-loop containing nucleotide triphosphate hydrolases"/>
    <property type="match status" value="1"/>
</dbReference>
<evidence type="ECO:0000256" key="4">
    <source>
        <dbReference type="ARBA" id="ARBA00022670"/>
    </source>
</evidence>
<protein>
    <recommendedName>
        <fullName evidence="13">AAA+ ATPase domain-containing protein</fullName>
    </recommendedName>
</protein>
<dbReference type="InterPro" id="IPR003959">
    <property type="entry name" value="ATPase_AAA_core"/>
</dbReference>
<dbReference type="Pfam" id="PF00004">
    <property type="entry name" value="AAA"/>
    <property type="match status" value="1"/>
</dbReference>
<dbReference type="EMBL" id="CAJHUC010001704">
    <property type="protein sequence ID" value="CAD7702088.1"/>
    <property type="molecule type" value="Genomic_DNA"/>
</dbReference>
<dbReference type="GO" id="GO:0009535">
    <property type="term" value="C:chloroplast thylakoid membrane"/>
    <property type="evidence" value="ECO:0007669"/>
    <property type="project" value="TreeGrafter"/>
</dbReference>
<evidence type="ECO:0000256" key="5">
    <source>
        <dbReference type="ARBA" id="ARBA00022723"/>
    </source>
</evidence>
<evidence type="ECO:0000256" key="7">
    <source>
        <dbReference type="ARBA" id="ARBA00022801"/>
    </source>
</evidence>
<reference evidence="14" key="1">
    <citation type="submission" date="2020-12" db="EMBL/GenBank/DDBJ databases">
        <authorList>
            <person name="Iha C."/>
        </authorList>
    </citation>
    <scope>NUCLEOTIDE SEQUENCE</scope>
</reference>